<name>A0A6I4P2M5_9MICO</name>
<reference evidence="8 9" key="1">
    <citation type="submission" date="2019-12" db="EMBL/GenBank/DDBJ databases">
        <authorList>
            <person name="Kim Y.S."/>
        </authorList>
    </citation>
    <scope>NUCLEOTIDE SEQUENCE [LARGE SCALE GENOMIC DNA]</scope>
    <source>
        <strain evidence="8 9">MMS17-SY077</strain>
    </source>
</reference>
<dbReference type="InterPro" id="IPR001765">
    <property type="entry name" value="Carbonic_anhydrase"/>
</dbReference>
<dbReference type="EC" id="4.2.1.1" evidence="2"/>
<feature type="binding site" evidence="7">
    <location>
        <position position="110"/>
    </location>
    <ligand>
        <name>Zn(2+)</name>
        <dbReference type="ChEBI" id="CHEBI:29105"/>
    </ligand>
</feature>
<keyword evidence="9" id="KW-1185">Reference proteome</keyword>
<evidence type="ECO:0000256" key="7">
    <source>
        <dbReference type="PIRSR" id="PIRSR601765-1"/>
    </source>
</evidence>
<dbReference type="RefSeq" id="WP_160423686.1">
    <property type="nucleotide sequence ID" value="NZ_WSTA01000024.1"/>
</dbReference>
<feature type="binding site" evidence="7">
    <location>
        <position position="113"/>
    </location>
    <ligand>
        <name>Zn(2+)</name>
        <dbReference type="ChEBI" id="CHEBI:29105"/>
    </ligand>
</feature>
<dbReference type="SUPFAM" id="SSF53056">
    <property type="entry name" value="beta-carbonic anhydrase, cab"/>
    <property type="match status" value="1"/>
</dbReference>
<dbReference type="AlphaFoldDB" id="A0A6I4P2M5"/>
<keyword evidence="7" id="KW-0479">Metal-binding</keyword>
<organism evidence="8 9">
    <name type="scientific">Agromyces seonyuensis</name>
    <dbReference type="NCBI Taxonomy" id="2662446"/>
    <lineage>
        <taxon>Bacteria</taxon>
        <taxon>Bacillati</taxon>
        <taxon>Actinomycetota</taxon>
        <taxon>Actinomycetes</taxon>
        <taxon>Micrococcales</taxon>
        <taxon>Microbacteriaceae</taxon>
        <taxon>Agromyces</taxon>
    </lineage>
</organism>
<protein>
    <recommendedName>
        <fullName evidence="2">carbonic anhydrase</fullName>
        <ecNumber evidence="2">4.2.1.1</ecNumber>
    </recommendedName>
</protein>
<dbReference type="EMBL" id="WSTA01000024">
    <property type="protein sequence ID" value="MWB98349.1"/>
    <property type="molecule type" value="Genomic_DNA"/>
</dbReference>
<dbReference type="SMART" id="SM00947">
    <property type="entry name" value="Pro_CA"/>
    <property type="match status" value="1"/>
</dbReference>
<dbReference type="PROSITE" id="PS00704">
    <property type="entry name" value="PROK_CO2_ANHYDRASE_1"/>
    <property type="match status" value="1"/>
</dbReference>
<dbReference type="GO" id="GO:0015976">
    <property type="term" value="P:carbon utilization"/>
    <property type="evidence" value="ECO:0007669"/>
    <property type="project" value="InterPro"/>
</dbReference>
<feature type="binding site" evidence="7">
    <location>
        <position position="57"/>
    </location>
    <ligand>
        <name>Zn(2+)</name>
        <dbReference type="ChEBI" id="CHEBI:29105"/>
    </ligand>
</feature>
<evidence type="ECO:0000313" key="8">
    <source>
        <dbReference type="EMBL" id="MWB98349.1"/>
    </source>
</evidence>
<evidence type="ECO:0000313" key="9">
    <source>
        <dbReference type="Proteomes" id="UP000438182"/>
    </source>
</evidence>
<dbReference type="PANTHER" id="PTHR11002">
    <property type="entry name" value="CARBONIC ANHYDRASE"/>
    <property type="match status" value="1"/>
</dbReference>
<feature type="binding site" evidence="7">
    <location>
        <position position="59"/>
    </location>
    <ligand>
        <name>Zn(2+)</name>
        <dbReference type="ChEBI" id="CHEBI:29105"/>
    </ligand>
</feature>
<dbReference type="CDD" id="cd03378">
    <property type="entry name" value="beta_CA_cladeC"/>
    <property type="match status" value="1"/>
</dbReference>
<dbReference type="Gene3D" id="3.40.1050.10">
    <property type="entry name" value="Carbonic anhydrase"/>
    <property type="match status" value="1"/>
</dbReference>
<evidence type="ECO:0000256" key="2">
    <source>
        <dbReference type="ARBA" id="ARBA00012925"/>
    </source>
</evidence>
<dbReference type="PANTHER" id="PTHR11002:SF79">
    <property type="entry name" value="CARBONIC ANHYDRASE 2"/>
    <property type="match status" value="1"/>
</dbReference>
<evidence type="ECO:0000256" key="4">
    <source>
        <dbReference type="ARBA" id="ARBA00023239"/>
    </source>
</evidence>
<dbReference type="InterPro" id="IPR015892">
    <property type="entry name" value="Carbonic_anhydrase_CS"/>
</dbReference>
<evidence type="ECO:0000256" key="5">
    <source>
        <dbReference type="ARBA" id="ARBA00024993"/>
    </source>
</evidence>
<accession>A0A6I4P2M5</accession>
<gene>
    <name evidence="8" type="ORF">GB864_07275</name>
</gene>
<keyword evidence="3 7" id="KW-0862">Zinc</keyword>
<comment type="similarity">
    <text evidence="1">Belongs to the beta-class carbonic anhydrase family.</text>
</comment>
<dbReference type="Pfam" id="PF00484">
    <property type="entry name" value="Pro_CA"/>
    <property type="match status" value="1"/>
</dbReference>
<evidence type="ECO:0000256" key="6">
    <source>
        <dbReference type="ARBA" id="ARBA00048348"/>
    </source>
</evidence>
<evidence type="ECO:0000256" key="1">
    <source>
        <dbReference type="ARBA" id="ARBA00006217"/>
    </source>
</evidence>
<proteinExistence type="inferred from homology"/>
<dbReference type="GO" id="GO:0008270">
    <property type="term" value="F:zinc ion binding"/>
    <property type="evidence" value="ECO:0007669"/>
    <property type="project" value="InterPro"/>
</dbReference>
<comment type="catalytic activity">
    <reaction evidence="6">
        <text>hydrogencarbonate + H(+) = CO2 + H2O</text>
        <dbReference type="Rhea" id="RHEA:10748"/>
        <dbReference type="ChEBI" id="CHEBI:15377"/>
        <dbReference type="ChEBI" id="CHEBI:15378"/>
        <dbReference type="ChEBI" id="CHEBI:16526"/>
        <dbReference type="ChEBI" id="CHEBI:17544"/>
        <dbReference type="EC" id="4.2.1.1"/>
    </reaction>
</comment>
<sequence length="228" mass="23866">MSAEAESRPTTPQAAWDALAAGNDRYAAGTSAHPRQDPAHRASLETGQAPFTALFSCSDSRVPAELVFDVGLGDAFVVRNAGQIVSSSVVGSLEYAVEVLKTPLVVVVAHEHCGAVRAAIDSQGEHAPLLPVHISQLISNIVPAVRRVAGVERGVRIDTSEIDAHEVGRAHLRDTVSELLAASEIVSEAVAAGTLAVVGATYRLVEGRIEPELAVGEIDLQPRAPQHA</sequence>
<dbReference type="Proteomes" id="UP000438182">
    <property type="component" value="Unassembled WGS sequence"/>
</dbReference>
<evidence type="ECO:0000256" key="3">
    <source>
        <dbReference type="ARBA" id="ARBA00022833"/>
    </source>
</evidence>
<comment type="caution">
    <text evidence="8">The sequence shown here is derived from an EMBL/GenBank/DDBJ whole genome shotgun (WGS) entry which is preliminary data.</text>
</comment>
<comment type="cofactor">
    <cofactor evidence="7">
        <name>Zn(2+)</name>
        <dbReference type="ChEBI" id="CHEBI:29105"/>
    </cofactor>
    <text evidence="7">Binds 1 zinc ion per subunit.</text>
</comment>
<dbReference type="InterPro" id="IPR036874">
    <property type="entry name" value="Carbonic_anhydrase_sf"/>
</dbReference>
<keyword evidence="4" id="KW-0456">Lyase</keyword>
<comment type="function">
    <text evidence="5">Catalyzes the reversible hydration of carbon dioxide to form bicarbonate.</text>
</comment>
<dbReference type="GO" id="GO:0004089">
    <property type="term" value="F:carbonate dehydratase activity"/>
    <property type="evidence" value="ECO:0007669"/>
    <property type="project" value="UniProtKB-EC"/>
</dbReference>